<dbReference type="EMBL" id="DMZY01000258">
    <property type="protein sequence ID" value="HAV93219.1"/>
    <property type="molecule type" value="Genomic_DNA"/>
</dbReference>
<accession>A0A350HCF3</accession>
<keyword evidence="1" id="KW-0812">Transmembrane</keyword>
<feature type="transmembrane region" description="Helical" evidence="1">
    <location>
        <begin position="109"/>
        <end position="134"/>
    </location>
</feature>
<sequence length="140" mass="15109">MESVKCRECGKDVSSKATICPACGVMYPANPKWKGWGFEKKSERMVGALPLLHIAFGVDENGRVRKANGFIAIGQFAKGYFVLAQFGFAYILGIGQFILAPFALSQFAFGLLSIGQLAFGIISVGQFAIGYYALCQMGFA</sequence>
<evidence type="ECO:0000313" key="2">
    <source>
        <dbReference type="EMBL" id="HAV93219.1"/>
    </source>
</evidence>
<feature type="transmembrane region" description="Helical" evidence="1">
    <location>
        <begin position="80"/>
        <end position="103"/>
    </location>
</feature>
<reference evidence="2 3" key="1">
    <citation type="journal article" date="2018" name="Nat. Biotechnol.">
        <title>A standardized bacterial taxonomy based on genome phylogeny substantially revises the tree of life.</title>
        <authorList>
            <person name="Parks D.H."/>
            <person name="Chuvochina M."/>
            <person name="Waite D.W."/>
            <person name="Rinke C."/>
            <person name="Skarshewski A."/>
            <person name="Chaumeil P.A."/>
            <person name="Hugenholtz P."/>
        </authorList>
    </citation>
    <scope>NUCLEOTIDE SEQUENCE [LARGE SCALE GENOMIC DNA]</scope>
    <source>
        <strain evidence="2">UBA9956</strain>
    </source>
</reference>
<keyword evidence="1" id="KW-1133">Transmembrane helix</keyword>
<proteinExistence type="predicted"/>
<evidence type="ECO:0000313" key="3">
    <source>
        <dbReference type="Proteomes" id="UP000264062"/>
    </source>
</evidence>
<organism evidence="2 3">
    <name type="scientific">candidate division WOR-3 bacterium</name>
    <dbReference type="NCBI Taxonomy" id="2052148"/>
    <lineage>
        <taxon>Bacteria</taxon>
        <taxon>Bacteria division WOR-3</taxon>
    </lineage>
</organism>
<protein>
    <submittedName>
        <fullName evidence="2">Zinc ribbon domain-containing protein</fullName>
    </submittedName>
</protein>
<gene>
    <name evidence="2" type="ORF">DCW38_08600</name>
</gene>
<comment type="caution">
    <text evidence="2">The sequence shown here is derived from an EMBL/GenBank/DDBJ whole genome shotgun (WGS) entry which is preliminary data.</text>
</comment>
<dbReference type="AlphaFoldDB" id="A0A350HCF3"/>
<keyword evidence="1" id="KW-0472">Membrane</keyword>
<name>A0A350HCF3_UNCW3</name>
<dbReference type="Proteomes" id="UP000264062">
    <property type="component" value="Unassembled WGS sequence"/>
</dbReference>
<evidence type="ECO:0000256" key="1">
    <source>
        <dbReference type="SAM" id="Phobius"/>
    </source>
</evidence>